<protein>
    <submittedName>
        <fullName evidence="1">Uncharacterized protein</fullName>
    </submittedName>
</protein>
<reference evidence="1 2" key="1">
    <citation type="submission" date="2017-04" db="EMBL/GenBank/DDBJ databases">
        <authorList>
            <person name="Afonso C.L."/>
            <person name="Miller P.J."/>
            <person name="Scott M.A."/>
            <person name="Spackman E."/>
            <person name="Goraichik I."/>
            <person name="Dimitrov K.M."/>
            <person name="Suarez D.L."/>
            <person name="Swayne D.E."/>
        </authorList>
    </citation>
    <scope>NUCLEOTIDE SEQUENCE [LARGE SCALE GENOMIC DNA]</scope>
    <source>
        <strain evidence="1 2">11</strain>
    </source>
</reference>
<name>A0A1X7ITS2_9BACL</name>
<proteinExistence type="predicted"/>
<dbReference type="EMBL" id="FXAZ01000001">
    <property type="protein sequence ID" value="SMG18438.1"/>
    <property type="molecule type" value="Genomic_DNA"/>
</dbReference>
<keyword evidence="2" id="KW-1185">Reference proteome</keyword>
<accession>A0A1X7ITS2</accession>
<gene>
    <name evidence="1" type="ORF">SAMN06295960_0790</name>
</gene>
<evidence type="ECO:0000313" key="2">
    <source>
        <dbReference type="Proteomes" id="UP000193834"/>
    </source>
</evidence>
<dbReference type="AlphaFoldDB" id="A0A1X7ITS2"/>
<dbReference type="STRING" id="1852522.SAMN06295960_0790"/>
<sequence>MKDSSFLLISVIREKTQRTKYRTASIIWFFCWLRQGRTGENFKDEISMQDHYLV</sequence>
<evidence type="ECO:0000313" key="1">
    <source>
        <dbReference type="EMBL" id="SMG18438.1"/>
    </source>
</evidence>
<organism evidence="1 2">
    <name type="scientific">Paenibacillus aquistagni</name>
    <dbReference type="NCBI Taxonomy" id="1852522"/>
    <lineage>
        <taxon>Bacteria</taxon>
        <taxon>Bacillati</taxon>
        <taxon>Bacillota</taxon>
        <taxon>Bacilli</taxon>
        <taxon>Bacillales</taxon>
        <taxon>Paenibacillaceae</taxon>
        <taxon>Paenibacillus</taxon>
    </lineage>
</organism>
<dbReference type="Proteomes" id="UP000193834">
    <property type="component" value="Unassembled WGS sequence"/>
</dbReference>